<keyword evidence="1" id="KW-0472">Membrane</keyword>
<sequence length="198" mass="21913">MKYNQRRHNRPGLSTAYFACAPDVKGHMKLRLSISVLVAICFLAMYFTQNISAYLLVGNWIAGFTELYWLLYIFGSISLCFVSCIYPKLRNFLLVAIAPLIATLVCKSLSVLFILFFQQLSILPLAMAISGLLLAYSFLALYWQLGADKEQSILIAIIITVSLCPIAYELTEQMVEQPLTSQGSIAPAGLDALTRAAA</sequence>
<keyword evidence="1" id="KW-0812">Transmembrane</keyword>
<dbReference type="Proteomes" id="UP001055658">
    <property type="component" value="Chromosome"/>
</dbReference>
<evidence type="ECO:0000313" key="3">
    <source>
        <dbReference type="Proteomes" id="UP001055658"/>
    </source>
</evidence>
<organism evidence="2 3">
    <name type="scientific">Microbulbifer variabilis</name>
    <dbReference type="NCBI Taxonomy" id="266805"/>
    <lineage>
        <taxon>Bacteria</taxon>
        <taxon>Pseudomonadati</taxon>
        <taxon>Pseudomonadota</taxon>
        <taxon>Gammaproteobacteria</taxon>
        <taxon>Cellvibrionales</taxon>
        <taxon>Microbulbiferaceae</taxon>
        <taxon>Microbulbifer</taxon>
    </lineage>
</organism>
<feature type="transmembrane region" description="Helical" evidence="1">
    <location>
        <begin position="93"/>
        <end position="116"/>
    </location>
</feature>
<keyword evidence="1" id="KW-1133">Transmembrane helix</keyword>
<proteinExistence type="predicted"/>
<accession>A0ABY4V6N9</accession>
<keyword evidence="3" id="KW-1185">Reference proteome</keyword>
<feature type="transmembrane region" description="Helical" evidence="1">
    <location>
        <begin position="30"/>
        <end position="47"/>
    </location>
</feature>
<dbReference type="RefSeq" id="WP_252081935.1">
    <property type="nucleotide sequence ID" value="NZ_CP092418.1"/>
</dbReference>
<protein>
    <submittedName>
        <fullName evidence="2">Uncharacterized protein</fullName>
    </submittedName>
</protein>
<name>A0ABY4V6N9_9GAMM</name>
<feature type="transmembrane region" description="Helical" evidence="1">
    <location>
        <begin position="153"/>
        <end position="171"/>
    </location>
</feature>
<evidence type="ECO:0000256" key="1">
    <source>
        <dbReference type="SAM" id="Phobius"/>
    </source>
</evidence>
<dbReference type="EMBL" id="CP092418">
    <property type="protein sequence ID" value="USD19842.1"/>
    <property type="molecule type" value="Genomic_DNA"/>
</dbReference>
<feature type="transmembrane region" description="Helical" evidence="1">
    <location>
        <begin position="122"/>
        <end position="141"/>
    </location>
</feature>
<reference evidence="2" key="1">
    <citation type="submission" date="2022-02" db="EMBL/GenBank/DDBJ databases">
        <title>Coral-associated bacteria.</title>
        <authorList>
            <person name="Tang K."/>
            <person name="Wang X."/>
        </authorList>
    </citation>
    <scope>NUCLEOTIDE SEQUENCE</scope>
    <source>
        <strain evidence="2">SCSIO 43006</strain>
    </source>
</reference>
<evidence type="ECO:0000313" key="2">
    <source>
        <dbReference type="EMBL" id="USD19842.1"/>
    </source>
</evidence>
<feature type="transmembrane region" description="Helical" evidence="1">
    <location>
        <begin position="67"/>
        <end position="86"/>
    </location>
</feature>
<gene>
    <name evidence="2" type="ORF">MJO52_12195</name>
</gene>